<evidence type="ECO:0000256" key="5">
    <source>
        <dbReference type="PIRSR" id="PIRSR036492-1"/>
    </source>
</evidence>
<comment type="similarity">
    <text evidence="1 4 7">Belongs to the aldehyde dehydrogenase family.</text>
</comment>
<evidence type="ECO:0000256" key="2">
    <source>
        <dbReference type="ARBA" id="ARBA00023002"/>
    </source>
</evidence>
<dbReference type="GO" id="GO:0004029">
    <property type="term" value="F:aldehyde dehydrogenase (NAD+) activity"/>
    <property type="evidence" value="ECO:0007669"/>
    <property type="project" value="TreeGrafter"/>
</dbReference>
<dbReference type="AlphaFoldDB" id="A0A9D9NFP9"/>
<dbReference type="GO" id="GO:0006081">
    <property type="term" value="P:aldehyde metabolic process"/>
    <property type="evidence" value="ECO:0007669"/>
    <property type="project" value="InterPro"/>
</dbReference>
<evidence type="ECO:0000256" key="4">
    <source>
        <dbReference type="PIRNR" id="PIRNR036492"/>
    </source>
</evidence>
<dbReference type="InterPro" id="IPR016160">
    <property type="entry name" value="Ald_DH_CS_CYS"/>
</dbReference>
<dbReference type="Pfam" id="PF00171">
    <property type="entry name" value="Aldedh"/>
    <property type="match status" value="1"/>
</dbReference>
<dbReference type="InterPro" id="IPR016162">
    <property type="entry name" value="Ald_DH_N"/>
</dbReference>
<feature type="domain" description="Aldehyde dehydrogenase" evidence="8">
    <location>
        <begin position="6"/>
        <end position="448"/>
    </location>
</feature>
<dbReference type="GO" id="GO:0005737">
    <property type="term" value="C:cytoplasm"/>
    <property type="evidence" value="ECO:0007669"/>
    <property type="project" value="TreeGrafter"/>
</dbReference>
<dbReference type="InterPro" id="IPR012394">
    <property type="entry name" value="Aldehyde_DH_NAD(P)"/>
</dbReference>
<evidence type="ECO:0000313" key="10">
    <source>
        <dbReference type="Proteomes" id="UP000823603"/>
    </source>
</evidence>
<dbReference type="FunFam" id="3.40.309.10:FF:000003">
    <property type="entry name" value="Aldehyde dehydrogenase"/>
    <property type="match status" value="1"/>
</dbReference>
<evidence type="ECO:0000259" key="8">
    <source>
        <dbReference type="Pfam" id="PF00171"/>
    </source>
</evidence>
<dbReference type="InterPro" id="IPR029510">
    <property type="entry name" value="Ald_DH_CS_GLU"/>
</dbReference>
<keyword evidence="2 4" id="KW-0560">Oxidoreductase</keyword>
<dbReference type="InterPro" id="IPR016161">
    <property type="entry name" value="Ald_DH/histidinol_DH"/>
</dbReference>
<evidence type="ECO:0000256" key="1">
    <source>
        <dbReference type="ARBA" id="ARBA00009986"/>
    </source>
</evidence>
<dbReference type="PANTHER" id="PTHR43570">
    <property type="entry name" value="ALDEHYDE DEHYDROGENASE"/>
    <property type="match status" value="1"/>
</dbReference>
<evidence type="ECO:0000256" key="6">
    <source>
        <dbReference type="PROSITE-ProRule" id="PRU10007"/>
    </source>
</evidence>
<keyword evidence="3" id="KW-0520">NAD</keyword>
<proteinExistence type="inferred from homology"/>
<dbReference type="InterPro" id="IPR015590">
    <property type="entry name" value="Aldehyde_DH_dom"/>
</dbReference>
<comment type="caution">
    <text evidence="9">The sequence shown here is derived from an EMBL/GenBank/DDBJ whole genome shotgun (WGS) entry which is preliminary data.</text>
</comment>
<protein>
    <recommendedName>
        <fullName evidence="4">Aldehyde dehydrogenase</fullName>
    </recommendedName>
</protein>
<evidence type="ECO:0000256" key="7">
    <source>
        <dbReference type="RuleBase" id="RU003345"/>
    </source>
</evidence>
<dbReference type="Proteomes" id="UP000823603">
    <property type="component" value="Unassembled WGS sequence"/>
</dbReference>
<evidence type="ECO:0000256" key="3">
    <source>
        <dbReference type="ARBA" id="ARBA00023027"/>
    </source>
</evidence>
<reference evidence="9" key="2">
    <citation type="journal article" date="2021" name="PeerJ">
        <title>Extensive microbial diversity within the chicken gut microbiome revealed by metagenomics and culture.</title>
        <authorList>
            <person name="Gilroy R."/>
            <person name="Ravi A."/>
            <person name="Getino M."/>
            <person name="Pursley I."/>
            <person name="Horton D.L."/>
            <person name="Alikhan N.F."/>
            <person name="Baker D."/>
            <person name="Gharbi K."/>
            <person name="Hall N."/>
            <person name="Watson M."/>
            <person name="Adriaenssens E.M."/>
            <person name="Foster-Nyarko E."/>
            <person name="Jarju S."/>
            <person name="Secka A."/>
            <person name="Antonio M."/>
            <person name="Oren A."/>
            <person name="Chaudhuri R.R."/>
            <person name="La Ragione R."/>
            <person name="Hildebrand F."/>
            <person name="Pallen M.J."/>
        </authorList>
    </citation>
    <scope>NUCLEOTIDE SEQUENCE</scope>
    <source>
        <strain evidence="9">B2-22910</strain>
    </source>
</reference>
<dbReference type="Gene3D" id="3.40.605.10">
    <property type="entry name" value="Aldehyde Dehydrogenase, Chain A, domain 1"/>
    <property type="match status" value="1"/>
</dbReference>
<dbReference type="PANTHER" id="PTHR43570:SF16">
    <property type="entry name" value="ALDEHYDE DEHYDROGENASE TYPE III, ISOFORM Q"/>
    <property type="match status" value="1"/>
</dbReference>
<dbReference type="PROSITE" id="PS00070">
    <property type="entry name" value="ALDEHYDE_DEHYDR_CYS"/>
    <property type="match status" value="1"/>
</dbReference>
<dbReference type="SUPFAM" id="SSF53720">
    <property type="entry name" value="ALDH-like"/>
    <property type="match status" value="1"/>
</dbReference>
<feature type="active site" evidence="5">
    <location>
        <position position="243"/>
    </location>
</feature>
<feature type="active site" evidence="5 6">
    <location>
        <position position="208"/>
    </location>
</feature>
<gene>
    <name evidence="9" type="ORF">IAB82_06170</name>
</gene>
<sequence length="477" mass="52846">MTEEILNKQKAFFRSGKTLSVSYRKSALENLKRTLVEMEGEINSALLSDLGKSSTEAYMCETGMTLASLSHTISHLRSYSRRRRVRTPLAQFPARSYIIPEPYGNVLVMSPWNYPLLLTLSPAVSAVAAGNTVILKPSAYSPATSSVIRKIIGKAFPQEHVAVIEGGREVNSGLLEQKFDYIFFTGSKSVGRVVMGKASAHLTPVTLELGGKSPLIVDKDLKDLRTAARRTVFGKFLNCGQTCVAPDYAVVHEDIAEEFIALCKEETVRMFGSAPLENPAYGKIVNRKHFDRLVSWLEEVGPSSGTAPACRPGHAEILFGGGSDADTLKIEPTIVMAGSIDNPQSDSLTLMQDEIFGPVMPVLTYREIESVIKYIDERPRPLAAYIFTSDRHLERTLLERLHFGGGCVNDTIIHLATEQMPFGGVGESGMGRYHGKYGFDTFTHFKSIVDKPLWLDLPMRYQPYSGLKERIIRLFLK</sequence>
<dbReference type="Gene3D" id="3.40.309.10">
    <property type="entry name" value="Aldehyde Dehydrogenase, Chain A, domain 2"/>
    <property type="match status" value="1"/>
</dbReference>
<accession>A0A9D9NFP9</accession>
<dbReference type="FunFam" id="3.40.605.10:FF:000004">
    <property type="entry name" value="Aldehyde dehydrogenase"/>
    <property type="match status" value="1"/>
</dbReference>
<reference evidence="9" key="1">
    <citation type="submission" date="2020-10" db="EMBL/GenBank/DDBJ databases">
        <authorList>
            <person name="Gilroy R."/>
        </authorList>
    </citation>
    <scope>NUCLEOTIDE SEQUENCE</scope>
    <source>
        <strain evidence="9">B2-22910</strain>
    </source>
</reference>
<dbReference type="PROSITE" id="PS00687">
    <property type="entry name" value="ALDEHYDE_DEHYDR_GLU"/>
    <property type="match status" value="1"/>
</dbReference>
<organism evidence="9 10">
    <name type="scientific">Candidatus Cryptobacteroides faecavium</name>
    <dbReference type="NCBI Taxonomy" id="2840762"/>
    <lineage>
        <taxon>Bacteria</taxon>
        <taxon>Pseudomonadati</taxon>
        <taxon>Bacteroidota</taxon>
        <taxon>Bacteroidia</taxon>
        <taxon>Bacteroidales</taxon>
        <taxon>Candidatus Cryptobacteroides</taxon>
    </lineage>
</organism>
<evidence type="ECO:0000313" key="9">
    <source>
        <dbReference type="EMBL" id="MBO8471365.1"/>
    </source>
</evidence>
<name>A0A9D9NFP9_9BACT</name>
<dbReference type="PIRSF" id="PIRSF036492">
    <property type="entry name" value="ALDH"/>
    <property type="match status" value="1"/>
</dbReference>
<dbReference type="InterPro" id="IPR016163">
    <property type="entry name" value="Ald_DH_C"/>
</dbReference>
<dbReference type="CDD" id="cd07136">
    <property type="entry name" value="ALDH_YwdH-P39616"/>
    <property type="match status" value="1"/>
</dbReference>
<dbReference type="EMBL" id="JADIMB010000090">
    <property type="protein sequence ID" value="MBO8471365.1"/>
    <property type="molecule type" value="Genomic_DNA"/>
</dbReference>